<dbReference type="PRINTS" id="PR00038">
    <property type="entry name" value="HTHLUXR"/>
</dbReference>
<evidence type="ECO:0000313" key="9">
    <source>
        <dbReference type="Proteomes" id="UP001596083"/>
    </source>
</evidence>
<keyword evidence="2" id="KW-0805">Transcription regulation</keyword>
<feature type="domain" description="HTH luxR-type" evidence="6">
    <location>
        <begin position="148"/>
        <end position="213"/>
    </location>
</feature>
<dbReference type="InterPro" id="IPR058245">
    <property type="entry name" value="NreC/VraR/RcsB-like_REC"/>
</dbReference>
<dbReference type="SMART" id="SM00448">
    <property type="entry name" value="REC"/>
    <property type="match status" value="1"/>
</dbReference>
<evidence type="ECO:0000256" key="1">
    <source>
        <dbReference type="ARBA" id="ARBA00022553"/>
    </source>
</evidence>
<reference evidence="9" key="1">
    <citation type="journal article" date="2019" name="Int. J. Syst. Evol. Microbiol.">
        <title>The Global Catalogue of Microorganisms (GCM) 10K type strain sequencing project: providing services to taxonomists for standard genome sequencing and annotation.</title>
        <authorList>
            <consortium name="The Broad Institute Genomics Platform"/>
            <consortium name="The Broad Institute Genome Sequencing Center for Infectious Disease"/>
            <person name="Wu L."/>
            <person name="Ma J."/>
        </authorList>
    </citation>
    <scope>NUCLEOTIDE SEQUENCE [LARGE SCALE GENOMIC DNA]</scope>
    <source>
        <strain evidence="9">CGMCC 4.7304</strain>
    </source>
</reference>
<evidence type="ECO:0000256" key="4">
    <source>
        <dbReference type="ARBA" id="ARBA00023163"/>
    </source>
</evidence>
<organism evidence="8 9">
    <name type="scientific">Streptomyces gamaensis</name>
    <dbReference type="NCBI Taxonomy" id="1763542"/>
    <lineage>
        <taxon>Bacteria</taxon>
        <taxon>Bacillati</taxon>
        <taxon>Actinomycetota</taxon>
        <taxon>Actinomycetes</taxon>
        <taxon>Kitasatosporales</taxon>
        <taxon>Streptomycetaceae</taxon>
        <taxon>Streptomyces</taxon>
    </lineage>
</organism>
<sequence>MIKVMLVDDDSIVRQGLGSILEAAADIHVVAQAGDGLQAVEAARTLQPDVVLMDIRMPQMDGLTATEMMMSQLADPPKVVMLTTFGQDDYVRSALRAGAAGFLLKDSEPEELIRAIRVVHAGDAMLSPAVTRRLIESYTAVPAVDESTQQALARLTERERQVLGAVARGLSNAEIAQELFMSEGTVKSHISSIFGKLGTTNRVQAALLAHTAGLGGRGAEG</sequence>
<dbReference type="InterPro" id="IPR011006">
    <property type="entry name" value="CheY-like_superfamily"/>
</dbReference>
<dbReference type="PROSITE" id="PS00622">
    <property type="entry name" value="HTH_LUXR_1"/>
    <property type="match status" value="1"/>
</dbReference>
<gene>
    <name evidence="8" type="ORF">ACFP1Z_11970</name>
</gene>
<comment type="caution">
    <text evidence="8">The sequence shown here is derived from an EMBL/GenBank/DDBJ whole genome shotgun (WGS) entry which is preliminary data.</text>
</comment>
<evidence type="ECO:0000256" key="3">
    <source>
        <dbReference type="ARBA" id="ARBA00023125"/>
    </source>
</evidence>
<keyword evidence="9" id="KW-1185">Reference proteome</keyword>
<dbReference type="Pfam" id="PF00072">
    <property type="entry name" value="Response_reg"/>
    <property type="match status" value="1"/>
</dbReference>
<name>A0ABW0YZ10_9ACTN</name>
<dbReference type="InterPro" id="IPR001789">
    <property type="entry name" value="Sig_transdc_resp-reg_receiver"/>
</dbReference>
<proteinExistence type="predicted"/>
<keyword evidence="1 5" id="KW-0597">Phosphoprotein</keyword>
<feature type="modified residue" description="4-aspartylphosphate" evidence="5">
    <location>
        <position position="54"/>
    </location>
</feature>
<dbReference type="CDD" id="cd06170">
    <property type="entry name" value="LuxR_C_like"/>
    <property type="match status" value="1"/>
</dbReference>
<dbReference type="Proteomes" id="UP001596083">
    <property type="component" value="Unassembled WGS sequence"/>
</dbReference>
<dbReference type="SUPFAM" id="SSF52172">
    <property type="entry name" value="CheY-like"/>
    <property type="match status" value="1"/>
</dbReference>
<dbReference type="Gene3D" id="3.40.50.2300">
    <property type="match status" value="1"/>
</dbReference>
<dbReference type="SUPFAM" id="SSF46894">
    <property type="entry name" value="C-terminal effector domain of the bipartite response regulators"/>
    <property type="match status" value="1"/>
</dbReference>
<keyword evidence="4" id="KW-0804">Transcription</keyword>
<dbReference type="SMART" id="SM00421">
    <property type="entry name" value="HTH_LUXR"/>
    <property type="match status" value="1"/>
</dbReference>
<protein>
    <submittedName>
        <fullName evidence="8">Response regulator</fullName>
    </submittedName>
</protein>
<dbReference type="InterPro" id="IPR039420">
    <property type="entry name" value="WalR-like"/>
</dbReference>
<dbReference type="InterPro" id="IPR000792">
    <property type="entry name" value="Tscrpt_reg_LuxR_C"/>
</dbReference>
<accession>A0ABW0YZ10</accession>
<dbReference type="PROSITE" id="PS50043">
    <property type="entry name" value="HTH_LUXR_2"/>
    <property type="match status" value="1"/>
</dbReference>
<dbReference type="InterPro" id="IPR016032">
    <property type="entry name" value="Sig_transdc_resp-reg_C-effctor"/>
</dbReference>
<dbReference type="PANTHER" id="PTHR43214">
    <property type="entry name" value="TWO-COMPONENT RESPONSE REGULATOR"/>
    <property type="match status" value="1"/>
</dbReference>
<feature type="domain" description="Response regulatory" evidence="7">
    <location>
        <begin position="3"/>
        <end position="120"/>
    </location>
</feature>
<dbReference type="PROSITE" id="PS50110">
    <property type="entry name" value="RESPONSE_REGULATORY"/>
    <property type="match status" value="1"/>
</dbReference>
<dbReference type="RefSeq" id="WP_390316074.1">
    <property type="nucleotide sequence ID" value="NZ_JBHSPB010000006.1"/>
</dbReference>
<evidence type="ECO:0000313" key="8">
    <source>
        <dbReference type="EMBL" id="MFC5720883.1"/>
    </source>
</evidence>
<dbReference type="EMBL" id="JBHSPB010000006">
    <property type="protein sequence ID" value="MFC5720883.1"/>
    <property type="molecule type" value="Genomic_DNA"/>
</dbReference>
<dbReference type="PANTHER" id="PTHR43214:SF24">
    <property type="entry name" value="TRANSCRIPTIONAL REGULATORY PROTEIN NARL-RELATED"/>
    <property type="match status" value="1"/>
</dbReference>
<dbReference type="Pfam" id="PF00196">
    <property type="entry name" value="GerE"/>
    <property type="match status" value="1"/>
</dbReference>
<evidence type="ECO:0000256" key="5">
    <source>
        <dbReference type="PROSITE-ProRule" id="PRU00169"/>
    </source>
</evidence>
<evidence type="ECO:0000256" key="2">
    <source>
        <dbReference type="ARBA" id="ARBA00023015"/>
    </source>
</evidence>
<dbReference type="CDD" id="cd17535">
    <property type="entry name" value="REC_NarL-like"/>
    <property type="match status" value="1"/>
</dbReference>
<evidence type="ECO:0000259" key="7">
    <source>
        <dbReference type="PROSITE" id="PS50110"/>
    </source>
</evidence>
<keyword evidence="3" id="KW-0238">DNA-binding</keyword>
<evidence type="ECO:0000259" key="6">
    <source>
        <dbReference type="PROSITE" id="PS50043"/>
    </source>
</evidence>